<dbReference type="AlphaFoldDB" id="A0A8K0ITV8"/>
<feature type="region of interest" description="Disordered" evidence="1">
    <location>
        <begin position="185"/>
        <end position="235"/>
    </location>
</feature>
<protein>
    <submittedName>
        <fullName evidence="2">Uncharacterized protein</fullName>
    </submittedName>
</protein>
<dbReference type="Proteomes" id="UP000797356">
    <property type="component" value="Chromosome 14"/>
</dbReference>
<evidence type="ECO:0000313" key="2">
    <source>
        <dbReference type="EMBL" id="KAG1367607.1"/>
    </source>
</evidence>
<gene>
    <name evidence="2" type="ORF">COCNU_14G000750</name>
</gene>
<name>A0A8K0ITV8_COCNU</name>
<keyword evidence="3" id="KW-1185">Reference proteome</keyword>
<feature type="compositionally biased region" description="Pro residues" evidence="1">
    <location>
        <begin position="196"/>
        <end position="218"/>
    </location>
</feature>
<dbReference type="OrthoDB" id="1875894at2759"/>
<feature type="compositionally biased region" description="Basic and acidic residues" evidence="1">
    <location>
        <begin position="185"/>
        <end position="195"/>
    </location>
</feature>
<reference evidence="2" key="1">
    <citation type="journal article" date="2017" name="Gigascience">
        <title>The genome draft of coconut (Cocos nucifera).</title>
        <authorList>
            <person name="Xiao Y."/>
            <person name="Xu P."/>
            <person name="Fan H."/>
            <person name="Baudouin L."/>
            <person name="Xia W."/>
            <person name="Bocs S."/>
            <person name="Xu J."/>
            <person name="Li Q."/>
            <person name="Guo A."/>
            <person name="Zhou L."/>
            <person name="Li J."/>
            <person name="Wu Y."/>
            <person name="Ma Z."/>
            <person name="Armero A."/>
            <person name="Issali A.E."/>
            <person name="Liu N."/>
            <person name="Peng M."/>
            <person name="Yang Y."/>
        </authorList>
    </citation>
    <scope>NUCLEOTIDE SEQUENCE</scope>
    <source>
        <tissue evidence="2">Spear leaf of Hainan Tall coconut</tissue>
    </source>
</reference>
<reference evidence="2" key="2">
    <citation type="submission" date="2019-07" db="EMBL/GenBank/DDBJ databases">
        <authorList>
            <person name="Yang Y."/>
            <person name="Bocs S."/>
            <person name="Baudouin L."/>
        </authorList>
    </citation>
    <scope>NUCLEOTIDE SEQUENCE</scope>
    <source>
        <tissue evidence="2">Spear leaf of Hainan Tall coconut</tissue>
    </source>
</reference>
<organism evidence="2 3">
    <name type="scientific">Cocos nucifera</name>
    <name type="common">Coconut palm</name>
    <dbReference type="NCBI Taxonomy" id="13894"/>
    <lineage>
        <taxon>Eukaryota</taxon>
        <taxon>Viridiplantae</taxon>
        <taxon>Streptophyta</taxon>
        <taxon>Embryophyta</taxon>
        <taxon>Tracheophyta</taxon>
        <taxon>Spermatophyta</taxon>
        <taxon>Magnoliopsida</taxon>
        <taxon>Liliopsida</taxon>
        <taxon>Arecaceae</taxon>
        <taxon>Arecoideae</taxon>
        <taxon>Cocoseae</taxon>
        <taxon>Attaleinae</taxon>
        <taxon>Cocos</taxon>
    </lineage>
</organism>
<dbReference type="PANTHER" id="PTHR33401">
    <property type="entry name" value="LIGHT-HARVESTING COMPLEX-LIKE PROTEIN OHP2, CHLOROPLASTIC"/>
    <property type="match status" value="1"/>
</dbReference>
<dbReference type="EMBL" id="CM017885">
    <property type="protein sequence ID" value="KAG1367607.1"/>
    <property type="molecule type" value="Genomic_DNA"/>
</dbReference>
<evidence type="ECO:0000256" key="1">
    <source>
        <dbReference type="SAM" id="MobiDB-lite"/>
    </source>
</evidence>
<accession>A0A8K0ITV8</accession>
<evidence type="ECO:0000313" key="3">
    <source>
        <dbReference type="Proteomes" id="UP000797356"/>
    </source>
</evidence>
<dbReference type="PANTHER" id="PTHR33401:SF3">
    <property type="entry name" value="LOW AFFINITY POTASSIUM TRANSPORT SYSTEM PROTEIN"/>
    <property type="match status" value="1"/>
</dbReference>
<sequence length="282" mass="30467">MLLAVEGGGFFSSSASGYSKGLALLFLGRSYEEGPMRVSPWSQYQLVEQEVETEFQLASRKNQSSCGCTSFLCFGCAPAGIDGPSPPKVGPARQPEVLSDSSCCSSSDKGKLAINDPVNGNGRNTCLKSNLKRPSTDCSAVVTEVDDAHESVEEMPNNTSCCVERRKVQWTDACGKELAEIREFEVRNSKAEGPPRRPAAPLSPSPPPSLSPTPPMKPSTPSQSLRKPPEAAVATKEVVVSLEYQRKVAKGLQEYFKQKKIEEADQGPLFGFMSKNEITNGR</sequence>
<proteinExistence type="predicted"/>
<comment type="caution">
    <text evidence="2">The sequence shown here is derived from an EMBL/GenBank/DDBJ whole genome shotgun (WGS) entry which is preliminary data.</text>
</comment>